<name>A0A7W8FYS1_9FIRM</name>
<evidence type="ECO:0000256" key="3">
    <source>
        <dbReference type="ARBA" id="ARBA00023027"/>
    </source>
</evidence>
<evidence type="ECO:0000256" key="5">
    <source>
        <dbReference type="PIRSR" id="PIRSR036492-1"/>
    </source>
</evidence>
<dbReference type="SUPFAM" id="SSF53720">
    <property type="entry name" value="ALDH-like"/>
    <property type="match status" value="1"/>
</dbReference>
<dbReference type="InterPro" id="IPR016162">
    <property type="entry name" value="Ald_DH_N"/>
</dbReference>
<dbReference type="InterPro" id="IPR016161">
    <property type="entry name" value="Ald_DH/histidinol_DH"/>
</dbReference>
<dbReference type="EMBL" id="JACHHD010000023">
    <property type="protein sequence ID" value="MBB5185696.1"/>
    <property type="molecule type" value="Genomic_DNA"/>
</dbReference>
<dbReference type="GO" id="GO:0006081">
    <property type="term" value="P:aldehyde metabolic process"/>
    <property type="evidence" value="ECO:0007669"/>
    <property type="project" value="InterPro"/>
</dbReference>
<dbReference type="InterPro" id="IPR016163">
    <property type="entry name" value="Ald_DH_C"/>
</dbReference>
<dbReference type="InterPro" id="IPR016160">
    <property type="entry name" value="Ald_DH_CS_CYS"/>
</dbReference>
<sequence length="460" mass="52086">METNEIRQRIQKQRHYFESGATLPVEKRIETLKKLKKVIEANEEKIIDALKLDLGKSSTESYMCEVGLALSEISYMIRHTRSFAKEKRVRTPLAQYVSRSFVKPSPYGVVLIMSPWNYPFLLTIDPLADAIAAGNTVILKPSAYSVHTSAILERLIHEFFEPELITCISGGRKENQALLEQKFDYIFFTGSKSVGKVVMEKASHYLTPITLELGGKSPCIVDESADIALAARRIAFGKYLNCGQTCVAPDYILCHEKVHDALVHALRKEIQKQYTEDPLHQNPNYGKIINEKHFHRLCSLIDPKKVIYGGKADPSSLQIEPTIIDDVAWSDPIMQEEIFGPLCPILTYSDLNQAIQTIQSHPDPLALYIFSSHKEHIERIKNHCSFGGGCINDTIIHLATTQMGFGGVGESGMGAYHGKVGFDTFSHKKSMVDKKTWLDLPIRYQPYTRLYDRMIRFFLK</sequence>
<comment type="caution">
    <text evidence="9">The sequence shown here is derived from an EMBL/GenBank/DDBJ whole genome shotgun (WGS) entry which is preliminary data.</text>
</comment>
<dbReference type="InterPro" id="IPR029510">
    <property type="entry name" value="Ald_DH_CS_GLU"/>
</dbReference>
<dbReference type="InterPro" id="IPR012394">
    <property type="entry name" value="Aldehyde_DH_NAD(P)"/>
</dbReference>
<evidence type="ECO:0000256" key="4">
    <source>
        <dbReference type="PIRNR" id="PIRNR036492"/>
    </source>
</evidence>
<dbReference type="PROSITE" id="PS00687">
    <property type="entry name" value="ALDEHYDE_DEHYDR_GLU"/>
    <property type="match status" value="1"/>
</dbReference>
<dbReference type="PROSITE" id="PS00070">
    <property type="entry name" value="ALDEHYDE_DEHYDR_CYS"/>
    <property type="match status" value="1"/>
</dbReference>
<keyword evidence="3" id="KW-0520">NAD</keyword>
<dbReference type="AlphaFoldDB" id="A0A7W8FYS1"/>
<feature type="domain" description="Aldehyde dehydrogenase" evidence="8">
    <location>
        <begin position="4"/>
        <end position="430"/>
    </location>
</feature>
<dbReference type="Proteomes" id="UP000521313">
    <property type="component" value="Unassembled WGS sequence"/>
</dbReference>
<dbReference type="GO" id="GO:0005737">
    <property type="term" value="C:cytoplasm"/>
    <property type="evidence" value="ECO:0007669"/>
    <property type="project" value="TreeGrafter"/>
</dbReference>
<protein>
    <recommendedName>
        <fullName evidence="4">Aldehyde dehydrogenase</fullName>
    </recommendedName>
</protein>
<dbReference type="InterPro" id="IPR015590">
    <property type="entry name" value="Aldehyde_DH_dom"/>
</dbReference>
<dbReference type="RefSeq" id="WP_183376893.1">
    <property type="nucleotide sequence ID" value="NZ_JACHHD010000023.1"/>
</dbReference>
<dbReference type="GO" id="GO:0004029">
    <property type="term" value="F:aldehyde dehydrogenase (NAD+) activity"/>
    <property type="evidence" value="ECO:0007669"/>
    <property type="project" value="TreeGrafter"/>
</dbReference>
<proteinExistence type="inferred from homology"/>
<dbReference type="PANTHER" id="PTHR43570:SF16">
    <property type="entry name" value="ALDEHYDE DEHYDROGENASE TYPE III, ISOFORM Q"/>
    <property type="match status" value="1"/>
</dbReference>
<accession>A0A7W8FYS1</accession>
<dbReference type="Gene3D" id="3.40.605.10">
    <property type="entry name" value="Aldehyde Dehydrogenase, Chain A, domain 1"/>
    <property type="match status" value="1"/>
</dbReference>
<dbReference type="FunFam" id="3.40.605.10:FF:000004">
    <property type="entry name" value="Aldehyde dehydrogenase"/>
    <property type="match status" value="1"/>
</dbReference>
<evidence type="ECO:0000259" key="8">
    <source>
        <dbReference type="Pfam" id="PF00171"/>
    </source>
</evidence>
<feature type="active site" evidence="5 6">
    <location>
        <position position="212"/>
    </location>
</feature>
<evidence type="ECO:0000256" key="1">
    <source>
        <dbReference type="ARBA" id="ARBA00009986"/>
    </source>
</evidence>
<evidence type="ECO:0000256" key="7">
    <source>
        <dbReference type="RuleBase" id="RU003345"/>
    </source>
</evidence>
<dbReference type="PIRSF" id="PIRSF036492">
    <property type="entry name" value="ALDH"/>
    <property type="match status" value="1"/>
</dbReference>
<comment type="similarity">
    <text evidence="1 4 7">Belongs to the aldehyde dehydrogenase family.</text>
</comment>
<evidence type="ECO:0000256" key="2">
    <source>
        <dbReference type="ARBA" id="ARBA00023002"/>
    </source>
</evidence>
<keyword evidence="2 4" id="KW-0560">Oxidoreductase</keyword>
<evidence type="ECO:0000313" key="9">
    <source>
        <dbReference type="EMBL" id="MBB5185696.1"/>
    </source>
</evidence>
<dbReference type="Gene3D" id="3.40.309.10">
    <property type="entry name" value="Aldehyde Dehydrogenase, Chain A, domain 2"/>
    <property type="match status" value="1"/>
</dbReference>
<organism evidence="9 10">
    <name type="scientific">Faecalicoccus acidiformans</name>
    <dbReference type="NCBI Taxonomy" id="915173"/>
    <lineage>
        <taxon>Bacteria</taxon>
        <taxon>Bacillati</taxon>
        <taxon>Bacillota</taxon>
        <taxon>Erysipelotrichia</taxon>
        <taxon>Erysipelotrichales</taxon>
        <taxon>Erysipelotrichaceae</taxon>
        <taxon>Faecalicoccus</taxon>
    </lineage>
</organism>
<evidence type="ECO:0000256" key="6">
    <source>
        <dbReference type="PROSITE-ProRule" id="PRU10007"/>
    </source>
</evidence>
<dbReference type="CDD" id="cd07136">
    <property type="entry name" value="ALDH_YwdH-P39616"/>
    <property type="match status" value="1"/>
</dbReference>
<dbReference type="FunFam" id="3.40.309.10:FF:000003">
    <property type="entry name" value="Aldehyde dehydrogenase"/>
    <property type="match status" value="1"/>
</dbReference>
<dbReference type="Pfam" id="PF00171">
    <property type="entry name" value="Aldedh"/>
    <property type="match status" value="1"/>
</dbReference>
<feature type="active site" evidence="5">
    <location>
        <position position="246"/>
    </location>
</feature>
<dbReference type="PANTHER" id="PTHR43570">
    <property type="entry name" value="ALDEHYDE DEHYDROGENASE"/>
    <property type="match status" value="1"/>
</dbReference>
<evidence type="ECO:0000313" key="10">
    <source>
        <dbReference type="Proteomes" id="UP000521313"/>
    </source>
</evidence>
<reference evidence="9 10" key="1">
    <citation type="submission" date="2020-08" db="EMBL/GenBank/DDBJ databases">
        <title>Genomic Encyclopedia of Type Strains, Phase IV (KMG-IV): sequencing the most valuable type-strain genomes for metagenomic binning, comparative biology and taxonomic classification.</title>
        <authorList>
            <person name="Goeker M."/>
        </authorList>
    </citation>
    <scope>NUCLEOTIDE SEQUENCE [LARGE SCALE GENOMIC DNA]</scope>
    <source>
        <strain evidence="9 10">DSM 26963</strain>
    </source>
</reference>
<gene>
    <name evidence="9" type="ORF">HNQ43_001774</name>
</gene>